<accession>A0A242KD01</accession>
<reference evidence="2" key="2">
    <citation type="submission" date="2017-05" db="EMBL/GenBank/DDBJ databases">
        <authorList>
            <consortium name="The Broad Institute Genomics Platform"/>
            <consortium name="The Broad Institute Genomic Center for Infectious Diseases"/>
            <person name="Earl A."/>
            <person name="Manson A."/>
            <person name="Schwartman J."/>
            <person name="Gilmore M."/>
            <person name="Abouelleil A."/>
            <person name="Cao P."/>
            <person name="Chapman S."/>
            <person name="Cusick C."/>
            <person name="Shea T."/>
            <person name="Young S."/>
            <person name="Neafsey D."/>
            <person name="Nusbaum C."/>
            <person name="Birren B."/>
        </authorList>
    </citation>
    <scope>NUCLEOTIDE SEQUENCE</scope>
    <source>
        <strain evidence="2">9E7_DIV0242</strain>
    </source>
</reference>
<reference evidence="1" key="1">
    <citation type="submission" date="2017-05" db="EMBL/GenBank/DDBJ databases">
        <title>The Genome Sequence of Enterococcus sp. 9E7_DIV0242.</title>
        <authorList>
            <consortium name="The Broad Institute Genomics Platform"/>
            <consortium name="The Broad Institute Genomic Center for Infectious Diseases"/>
            <person name="Earl A."/>
            <person name="Manson A."/>
            <person name="Schwartman J."/>
            <person name="Gilmore M."/>
            <person name="Abouelleil A."/>
            <person name="Cao P."/>
            <person name="Chapman S."/>
            <person name="Cusick C."/>
            <person name="Shea T."/>
            <person name="Young S."/>
            <person name="Neafsey D."/>
            <person name="Nusbaum C."/>
            <person name="Birren B."/>
        </authorList>
    </citation>
    <scope>NUCLEOTIDE SEQUENCE [LARGE SCALE GENOMIC DNA]</scope>
    <source>
        <strain evidence="1">9E7_DIV0242</strain>
    </source>
</reference>
<evidence type="ECO:0000313" key="2">
    <source>
        <dbReference type="EMBL" id="WYJ88899.1"/>
    </source>
</evidence>
<organism evidence="1">
    <name type="scientific">Candidatus Enterococcus clewellii</name>
    <dbReference type="NCBI Taxonomy" id="1834193"/>
    <lineage>
        <taxon>Bacteria</taxon>
        <taxon>Bacillati</taxon>
        <taxon>Bacillota</taxon>
        <taxon>Bacilli</taxon>
        <taxon>Lactobacillales</taxon>
        <taxon>Enterococcaceae</taxon>
        <taxon>Enterococcus</taxon>
    </lineage>
</organism>
<dbReference type="EMBL" id="NGMM01000001">
    <property type="protein sequence ID" value="OTP18836.1"/>
    <property type="molecule type" value="Genomic_DNA"/>
</dbReference>
<protein>
    <submittedName>
        <fullName evidence="1">Uncharacterized protein</fullName>
    </submittedName>
</protein>
<evidence type="ECO:0000313" key="1">
    <source>
        <dbReference type="EMBL" id="OTP18836.1"/>
    </source>
</evidence>
<keyword evidence="3" id="KW-1185">Reference proteome</keyword>
<evidence type="ECO:0000313" key="3">
    <source>
        <dbReference type="Proteomes" id="UP000195141"/>
    </source>
</evidence>
<reference evidence="2" key="3">
    <citation type="submission" date="2024-03" db="EMBL/GenBank/DDBJ databases">
        <title>The Genome Sequence of Enterococcus sp. DIV0242b.</title>
        <authorList>
            <consortium name="The Broad Institute Genomics Platform"/>
            <consortium name="The Broad Institute Microbial Omics Core"/>
            <consortium name="The Broad Institute Genomic Center for Infectious Diseases"/>
            <person name="Earl A."/>
            <person name="Manson A."/>
            <person name="Gilmore M."/>
            <person name="Schwartman J."/>
            <person name="Shea T."/>
            <person name="Abouelleil A."/>
            <person name="Cao P."/>
            <person name="Chapman S."/>
            <person name="Cusick C."/>
            <person name="Young S."/>
            <person name="Neafsey D."/>
            <person name="Nusbaum C."/>
            <person name="Birren B."/>
        </authorList>
    </citation>
    <scope>NUCLEOTIDE SEQUENCE</scope>
    <source>
        <strain evidence="2">9E7_DIV0242</strain>
    </source>
</reference>
<dbReference type="EMBL" id="CP147247">
    <property type="protein sequence ID" value="WYJ88899.1"/>
    <property type="molecule type" value="Genomic_DNA"/>
</dbReference>
<dbReference type="AlphaFoldDB" id="A0A242KD01"/>
<sequence>MNGLKKEVSKGWSAPISEDNRKKIRADYSTILLRWESVNDEFLYAKGGESVNGK</sequence>
<gene>
    <name evidence="2" type="ORF">A5888_000618</name>
    <name evidence="1" type="ORF">A5888_000650</name>
</gene>
<name>A0A242KD01_9ENTE</name>
<proteinExistence type="predicted"/>
<dbReference type="Proteomes" id="UP000195141">
    <property type="component" value="Chromosome"/>
</dbReference>